<protein>
    <submittedName>
        <fullName evidence="2">Uncharacterized protein</fullName>
    </submittedName>
</protein>
<sequence>MPNKREADTAAKLRQSCDKQIKARQLTSPTYTSTNESQGMAKSQTTRENQLKFTISLLIVDGVRLNKLELNDMITKYLSDASTTRRLLIPCTLKSLSTTDVCGSCPIEHVPTK</sequence>
<dbReference type="Proteomes" id="UP000663852">
    <property type="component" value="Unassembled WGS sequence"/>
</dbReference>
<feature type="compositionally biased region" description="Polar residues" evidence="1">
    <location>
        <begin position="25"/>
        <end position="46"/>
    </location>
</feature>
<dbReference type="EMBL" id="CAJNOJ010000548">
    <property type="protein sequence ID" value="CAF1481665.1"/>
    <property type="molecule type" value="Genomic_DNA"/>
</dbReference>
<gene>
    <name evidence="2" type="ORF">EDS130_LOCUS41476</name>
</gene>
<name>A0A815RV28_ADIRI</name>
<proteinExistence type="predicted"/>
<comment type="caution">
    <text evidence="2">The sequence shown here is derived from an EMBL/GenBank/DDBJ whole genome shotgun (WGS) entry which is preliminary data.</text>
</comment>
<evidence type="ECO:0000256" key="1">
    <source>
        <dbReference type="SAM" id="MobiDB-lite"/>
    </source>
</evidence>
<reference evidence="2" key="1">
    <citation type="submission" date="2021-02" db="EMBL/GenBank/DDBJ databases">
        <authorList>
            <person name="Nowell W R."/>
        </authorList>
    </citation>
    <scope>NUCLEOTIDE SEQUENCE</scope>
</reference>
<evidence type="ECO:0000313" key="2">
    <source>
        <dbReference type="EMBL" id="CAF1481665.1"/>
    </source>
</evidence>
<feature type="region of interest" description="Disordered" evidence="1">
    <location>
        <begin position="24"/>
        <end position="46"/>
    </location>
</feature>
<accession>A0A815RV28</accession>
<dbReference type="AlphaFoldDB" id="A0A815RV28"/>
<evidence type="ECO:0000313" key="3">
    <source>
        <dbReference type="Proteomes" id="UP000663852"/>
    </source>
</evidence>
<organism evidence="2 3">
    <name type="scientific">Adineta ricciae</name>
    <name type="common">Rotifer</name>
    <dbReference type="NCBI Taxonomy" id="249248"/>
    <lineage>
        <taxon>Eukaryota</taxon>
        <taxon>Metazoa</taxon>
        <taxon>Spiralia</taxon>
        <taxon>Gnathifera</taxon>
        <taxon>Rotifera</taxon>
        <taxon>Eurotatoria</taxon>
        <taxon>Bdelloidea</taxon>
        <taxon>Adinetida</taxon>
        <taxon>Adinetidae</taxon>
        <taxon>Adineta</taxon>
    </lineage>
</organism>